<dbReference type="PROSITE" id="PS50280">
    <property type="entry name" value="SET"/>
    <property type="match status" value="1"/>
</dbReference>
<feature type="compositionally biased region" description="Acidic residues" evidence="1">
    <location>
        <begin position="164"/>
        <end position="183"/>
    </location>
</feature>
<feature type="region of interest" description="Disordered" evidence="1">
    <location>
        <begin position="537"/>
        <end position="560"/>
    </location>
</feature>
<dbReference type="Proteomes" id="UP001165160">
    <property type="component" value="Unassembled WGS sequence"/>
</dbReference>
<protein>
    <recommendedName>
        <fullName evidence="2">SET domain-containing protein</fullName>
    </recommendedName>
</protein>
<dbReference type="Pfam" id="PF00856">
    <property type="entry name" value="SET"/>
    <property type="match status" value="1"/>
</dbReference>
<feature type="compositionally biased region" description="Basic and acidic residues" evidence="1">
    <location>
        <begin position="184"/>
        <end position="194"/>
    </location>
</feature>
<gene>
    <name evidence="3" type="ORF">TrVE_jg7742</name>
</gene>
<feature type="region of interest" description="Disordered" evidence="1">
    <location>
        <begin position="1"/>
        <end position="266"/>
    </location>
</feature>
<dbReference type="InterPro" id="IPR002110">
    <property type="entry name" value="Ankyrin_rpt"/>
</dbReference>
<dbReference type="InterPro" id="IPR046341">
    <property type="entry name" value="SET_dom_sf"/>
</dbReference>
<reference evidence="4" key="1">
    <citation type="journal article" date="2023" name="Commun. Biol.">
        <title>Genome analysis of Parmales, the sister group of diatoms, reveals the evolutionary specialization of diatoms from phago-mixotrophs to photoautotrophs.</title>
        <authorList>
            <person name="Ban H."/>
            <person name="Sato S."/>
            <person name="Yoshikawa S."/>
            <person name="Yamada K."/>
            <person name="Nakamura Y."/>
            <person name="Ichinomiya M."/>
            <person name="Sato N."/>
            <person name="Blanc-Mathieu R."/>
            <person name="Endo H."/>
            <person name="Kuwata A."/>
            <person name="Ogata H."/>
        </authorList>
    </citation>
    <scope>NUCLEOTIDE SEQUENCE [LARGE SCALE GENOMIC DNA]</scope>
    <source>
        <strain evidence="4">NIES 3699</strain>
    </source>
</reference>
<evidence type="ECO:0000313" key="3">
    <source>
        <dbReference type="EMBL" id="GMH81947.1"/>
    </source>
</evidence>
<organism evidence="3 4">
    <name type="scientific">Triparma verrucosa</name>
    <dbReference type="NCBI Taxonomy" id="1606542"/>
    <lineage>
        <taxon>Eukaryota</taxon>
        <taxon>Sar</taxon>
        <taxon>Stramenopiles</taxon>
        <taxon>Ochrophyta</taxon>
        <taxon>Bolidophyceae</taxon>
        <taxon>Parmales</taxon>
        <taxon>Triparmaceae</taxon>
        <taxon>Triparma</taxon>
    </lineage>
</organism>
<dbReference type="InterPro" id="IPR001214">
    <property type="entry name" value="SET_dom"/>
</dbReference>
<feature type="compositionally biased region" description="Acidic residues" evidence="1">
    <location>
        <begin position="92"/>
        <end position="153"/>
    </location>
</feature>
<dbReference type="Gene3D" id="2.170.270.10">
    <property type="entry name" value="SET domain"/>
    <property type="match status" value="1"/>
</dbReference>
<dbReference type="GO" id="GO:0003690">
    <property type="term" value="F:double-stranded DNA binding"/>
    <property type="evidence" value="ECO:0007669"/>
    <property type="project" value="TreeGrafter"/>
</dbReference>
<dbReference type="GO" id="GO:0042054">
    <property type="term" value="F:histone methyltransferase activity"/>
    <property type="evidence" value="ECO:0007669"/>
    <property type="project" value="TreeGrafter"/>
</dbReference>
<dbReference type="InterPro" id="IPR051357">
    <property type="entry name" value="H3K9_HMTase_SUVAR3-9"/>
</dbReference>
<name>A0A9W7EKH8_9STRA</name>
<dbReference type="SMART" id="SM00317">
    <property type="entry name" value="SET"/>
    <property type="match status" value="1"/>
</dbReference>
<dbReference type="PANTHER" id="PTHR45660">
    <property type="entry name" value="HISTONE-LYSINE N-METHYLTRANSFERASE SETMAR"/>
    <property type="match status" value="1"/>
</dbReference>
<dbReference type="PANTHER" id="PTHR45660:SF46">
    <property type="entry name" value="HISTONE-LYSINE N-METHYLTRANSFERASE, H3 LYSINE-9 SPECIFIC SUVH6"/>
    <property type="match status" value="1"/>
</dbReference>
<evidence type="ECO:0000313" key="4">
    <source>
        <dbReference type="Proteomes" id="UP001165160"/>
    </source>
</evidence>
<feature type="domain" description="SET" evidence="2">
    <location>
        <begin position="958"/>
        <end position="1092"/>
    </location>
</feature>
<comment type="caution">
    <text evidence="3">The sequence shown here is derived from an EMBL/GenBank/DDBJ whole genome shotgun (WGS) entry which is preliminary data.</text>
</comment>
<accession>A0A9W7EKH8</accession>
<keyword evidence="4" id="KW-1185">Reference proteome</keyword>
<dbReference type="Pfam" id="PF00023">
    <property type="entry name" value="Ank"/>
    <property type="match status" value="1"/>
</dbReference>
<feature type="compositionally biased region" description="Polar residues" evidence="1">
    <location>
        <begin position="251"/>
        <end position="266"/>
    </location>
</feature>
<dbReference type="AlphaFoldDB" id="A0A9W7EKH8"/>
<proteinExistence type="predicted"/>
<evidence type="ECO:0000256" key="1">
    <source>
        <dbReference type="SAM" id="MobiDB-lite"/>
    </source>
</evidence>
<dbReference type="SUPFAM" id="SSF82199">
    <property type="entry name" value="SET domain"/>
    <property type="match status" value="1"/>
</dbReference>
<sequence length="1123" mass="125693">MDLQQVIDLTGDSSDDGESETTSPAVSDPSPPQGGRYNPHSDPHSNQPNAMRQSMKVESGTLLGDFQKKRKLDALRVDALFGTSSEGSPPANEDEDEDEGEDRDEDDDDNDDGKEVEEEEDEVGEMELEEQAVDEEEEEELLQDVDDDDDDEPQTQAPPPPRDNDDDKDDDDDNDNDDNDKDYDDNTSRDESERTTAITYQFKSGEKMARNPSSLMAKIISPKKKVGDTSQTAPKPIPKPSGKSNPKHKPPSSNLNNSPGQRKGGTTMNMWQEQAEKQADHLVKFTGRTFAFAEKLIEEMSLSNIINPNLVFSSNIPTTTDLNTIPNPYPSATTIGHFWGSYFTEFFVEILETMDTDAAIDGNDRLGFGGDMYSTASIVQILHTLDILGKVALLVIPIVAELPDEKVKCSRNDGDPRPVPAQFNEQTFLAEFLGSWKQYVGKTGSDNRFYLEVVGLLRFVGIRVTRSLIQHRKSINMASQLKNFQFTEDHLESDLGFTFGCHGINVMVRNIYEDCKYLLQEESEKVKARNKSDISAFGVQSPQDMGSRTRRREKLENDPNSVQARPKIHVFLFGEKNQAFDHEGCTLSSGVGSGSVNMCDGCASNFLVKCSKQFDINTFKLPSDVDTQSAHGNVFNQTRNLFSQDWFCPLCQSGEKLLEAVEENRMDLLNSLVLFEVAAPHYTKRILNVVMTPLHTAALQNNYEVLSMLLYGASVLIKLSETKFSGVLPLSLPQSSWPRDAEDKTPFEAAYDISVNPTLPARTDALLLLAARGCGNFEMIESLTIKKINVFNNTNAILEGAGVSASPDPAYPASDISMGMERFKIPWVNETRDGDRLTTKNFLAYISRSIESRSSSITWYSHLNPTVAQNSKGAWKKQPFLKSWPTTSKLSQADMSCTSEIRVGQLMKSNGITAHQAHFMDCNFLCPCYASPRSSNLAFSGRKDFVQCENQRQYGCNYPLEIFKTSDGRGWGARTPAGVTIPVGVILCSYSGIYEDEMDVDELEEKYHNEQKPSFIMNLHKEKKQTMRRREQFVDDATNFRGVAGFFNHTCDGQNIKQLWGYKDHLDTRFPRVSFVTEKEIPPLTEIMFNYGDEKSVECLCSECNTRHCMCTSCKRLKCGKKG</sequence>
<evidence type="ECO:0000259" key="2">
    <source>
        <dbReference type="PROSITE" id="PS50280"/>
    </source>
</evidence>
<dbReference type="EMBL" id="BRXX01000009">
    <property type="protein sequence ID" value="GMH81947.1"/>
    <property type="molecule type" value="Genomic_DNA"/>
</dbReference>